<feature type="chain" id="PRO_5044333128" evidence="2">
    <location>
        <begin position="34"/>
        <end position="347"/>
    </location>
</feature>
<dbReference type="Pfam" id="PF08239">
    <property type="entry name" value="SH3_3"/>
    <property type="match status" value="1"/>
</dbReference>
<reference evidence="3 4" key="1">
    <citation type="submission" date="2016-05" db="EMBL/GenBank/DDBJ databases">
        <authorList>
            <person name="Ramsay J.P."/>
        </authorList>
    </citation>
    <scope>NUCLEOTIDE SEQUENCE [LARGE SCALE GENOMIC DNA]</scope>
    <source>
        <strain evidence="3 4">NZP2042</strain>
    </source>
</reference>
<sequence length="347" mass="35089">MKRRTVTLRKSLHALIAAPLLMAAWPAVVPAQAEEAPFISIVTGLAPDDLLNIRAKPSAIGKTETRLAAGASVRNLGCNDIDGHPWCKVVSDNPKATGWAPARYLVPVNPATVPDPDQAADAPTAASAAADPAMPADGDPAAVAPPAAQASSSATPPPDLTARLGGAAQPVAPEAPVKSAATIAMQDAYGLALVASETPSTGEIPVPDGEAGMAADSGSAGGSLPVPTPRPESADAAPAVDTQTVAELPPQPAALATGGTLEIPCARYVGQPMTPCAATVVHKGADKADVTVTWPDGGTRVISFYAGLPAGSNAKNEFRFTREGSLSMIRIGVSERFEITDTVAFGH</sequence>
<dbReference type="AlphaFoldDB" id="A0A6M7TXQ6"/>
<feature type="region of interest" description="Disordered" evidence="1">
    <location>
        <begin position="200"/>
        <end position="242"/>
    </location>
</feature>
<feature type="compositionally biased region" description="Low complexity" evidence="1">
    <location>
        <begin position="110"/>
        <end position="154"/>
    </location>
</feature>
<dbReference type="RefSeq" id="WP_056578681.1">
    <property type="nucleotide sequence ID" value="NZ_CP033334.1"/>
</dbReference>
<dbReference type="Gene3D" id="2.30.30.40">
    <property type="entry name" value="SH3 Domains"/>
    <property type="match status" value="1"/>
</dbReference>
<dbReference type="Proteomes" id="UP000093737">
    <property type="component" value="Unassembled WGS sequence"/>
</dbReference>
<feature type="signal peptide" evidence="2">
    <location>
        <begin position="1"/>
        <end position="33"/>
    </location>
</feature>
<dbReference type="InterPro" id="IPR003646">
    <property type="entry name" value="SH3-like_bac-type"/>
</dbReference>
<protein>
    <submittedName>
        <fullName evidence="3">Peptide-binding protein</fullName>
    </submittedName>
</protein>
<gene>
    <name evidence="3" type="ORF">A8145_22765</name>
</gene>
<organism evidence="3 4">
    <name type="scientific">Rhizobium loti</name>
    <name type="common">Mesorhizobium loti</name>
    <dbReference type="NCBI Taxonomy" id="381"/>
    <lineage>
        <taxon>Bacteria</taxon>
        <taxon>Pseudomonadati</taxon>
        <taxon>Pseudomonadota</taxon>
        <taxon>Alphaproteobacteria</taxon>
        <taxon>Hyphomicrobiales</taxon>
        <taxon>Phyllobacteriaceae</taxon>
        <taxon>Mesorhizobium</taxon>
    </lineage>
</organism>
<keyword evidence="2" id="KW-0732">Signal</keyword>
<evidence type="ECO:0000313" key="4">
    <source>
        <dbReference type="Proteomes" id="UP000093737"/>
    </source>
</evidence>
<accession>A0A6M7TXQ6</accession>
<dbReference type="EMBL" id="LYTK01000021">
    <property type="protein sequence ID" value="OBQ60760.1"/>
    <property type="molecule type" value="Genomic_DNA"/>
</dbReference>
<feature type="region of interest" description="Disordered" evidence="1">
    <location>
        <begin position="110"/>
        <end position="165"/>
    </location>
</feature>
<comment type="caution">
    <text evidence="3">The sequence shown here is derived from an EMBL/GenBank/DDBJ whole genome shotgun (WGS) entry which is preliminary data.</text>
</comment>
<name>A0A6M7TXQ6_RHILI</name>
<evidence type="ECO:0000256" key="1">
    <source>
        <dbReference type="SAM" id="MobiDB-lite"/>
    </source>
</evidence>
<evidence type="ECO:0000313" key="3">
    <source>
        <dbReference type="EMBL" id="OBQ60760.1"/>
    </source>
</evidence>
<evidence type="ECO:0000256" key="2">
    <source>
        <dbReference type="SAM" id="SignalP"/>
    </source>
</evidence>
<proteinExistence type="predicted"/>